<dbReference type="Proteomes" id="UP000789396">
    <property type="component" value="Unassembled WGS sequence"/>
</dbReference>
<proteinExistence type="predicted"/>
<sequence>LMPSLDAVTLSELQNMLHEINPYVYIFKQTGTILHQDRSQHLTMLIKDSRVADSHQYNLPCASEVAAIIVEEPNNETEISSVENQPDLCSEENLLDDESTVD</sequence>
<evidence type="ECO:0000313" key="2">
    <source>
        <dbReference type="EMBL" id="CAG8750618.1"/>
    </source>
</evidence>
<evidence type="ECO:0000256" key="1">
    <source>
        <dbReference type="SAM" id="MobiDB-lite"/>
    </source>
</evidence>
<accession>A0A9N9IUE6</accession>
<comment type="caution">
    <text evidence="2">The sequence shown here is derived from an EMBL/GenBank/DDBJ whole genome shotgun (WGS) entry which is preliminary data.</text>
</comment>
<dbReference type="AlphaFoldDB" id="A0A9N9IUE6"/>
<dbReference type="EMBL" id="CAJVPZ010036156">
    <property type="protein sequence ID" value="CAG8750618.1"/>
    <property type="molecule type" value="Genomic_DNA"/>
</dbReference>
<feature type="region of interest" description="Disordered" evidence="1">
    <location>
        <begin position="76"/>
        <end position="102"/>
    </location>
</feature>
<keyword evidence="3" id="KW-1185">Reference proteome</keyword>
<reference evidence="2" key="1">
    <citation type="submission" date="2021-06" db="EMBL/GenBank/DDBJ databases">
        <authorList>
            <person name="Kallberg Y."/>
            <person name="Tangrot J."/>
            <person name="Rosling A."/>
        </authorList>
    </citation>
    <scope>NUCLEOTIDE SEQUENCE</scope>
    <source>
        <strain evidence="2">IN212</strain>
    </source>
</reference>
<dbReference type="OrthoDB" id="2444914at2759"/>
<organism evidence="2 3">
    <name type="scientific">Racocetra fulgida</name>
    <dbReference type="NCBI Taxonomy" id="60492"/>
    <lineage>
        <taxon>Eukaryota</taxon>
        <taxon>Fungi</taxon>
        <taxon>Fungi incertae sedis</taxon>
        <taxon>Mucoromycota</taxon>
        <taxon>Glomeromycotina</taxon>
        <taxon>Glomeromycetes</taxon>
        <taxon>Diversisporales</taxon>
        <taxon>Gigasporaceae</taxon>
        <taxon>Racocetra</taxon>
    </lineage>
</organism>
<name>A0A9N9IUE6_9GLOM</name>
<protein>
    <submittedName>
        <fullName evidence="2">984_t:CDS:1</fullName>
    </submittedName>
</protein>
<evidence type="ECO:0000313" key="3">
    <source>
        <dbReference type="Proteomes" id="UP000789396"/>
    </source>
</evidence>
<feature type="compositionally biased region" description="Acidic residues" evidence="1">
    <location>
        <begin position="89"/>
        <end position="102"/>
    </location>
</feature>
<feature type="non-terminal residue" evidence="2">
    <location>
        <position position="102"/>
    </location>
</feature>
<gene>
    <name evidence="2" type="ORF">RFULGI_LOCUS13567</name>
</gene>